<name>A0A0G1HS20_9BACT</name>
<dbReference type="STRING" id="1618392.UW41_C0006G0036"/>
<gene>
    <name evidence="1" type="ORF">UW41_C0006G0036</name>
</gene>
<evidence type="ECO:0000313" key="1">
    <source>
        <dbReference type="EMBL" id="KKT49468.1"/>
    </source>
</evidence>
<reference evidence="1 2" key="1">
    <citation type="journal article" date="2015" name="Nature">
        <title>rRNA introns, odd ribosomes, and small enigmatic genomes across a large radiation of phyla.</title>
        <authorList>
            <person name="Brown C.T."/>
            <person name="Hug L.A."/>
            <person name="Thomas B.C."/>
            <person name="Sharon I."/>
            <person name="Castelle C.J."/>
            <person name="Singh A."/>
            <person name="Wilkins M.J."/>
            <person name="Williams K.H."/>
            <person name="Banfield J.F."/>
        </authorList>
    </citation>
    <scope>NUCLEOTIDE SEQUENCE [LARGE SCALE GENOMIC DNA]</scope>
</reference>
<organism evidence="1 2">
    <name type="scientific">Candidatus Collierbacteria bacterium GW2011_GWC2_44_18</name>
    <dbReference type="NCBI Taxonomy" id="1618392"/>
    <lineage>
        <taxon>Bacteria</taxon>
        <taxon>Candidatus Collieribacteriota</taxon>
    </lineage>
</organism>
<evidence type="ECO:0000313" key="2">
    <source>
        <dbReference type="Proteomes" id="UP000034172"/>
    </source>
</evidence>
<protein>
    <submittedName>
        <fullName evidence="1">Uncharacterized protein</fullName>
    </submittedName>
</protein>
<dbReference type="Proteomes" id="UP000034172">
    <property type="component" value="Unassembled WGS sequence"/>
</dbReference>
<comment type="caution">
    <text evidence="1">The sequence shown here is derived from an EMBL/GenBank/DDBJ whole genome shotgun (WGS) entry which is preliminary data.</text>
</comment>
<sequence>MNKIDAFLERELLAQTPKDRLRSKLGMNDFSSEKFDDIYRKAQETSRSIAKCEWCSEPFLEKNIRSDTLLCPACSPGRQRIVLWKARHKVHNLSDADKVAIANDNTVRYGRNKPTNK</sequence>
<dbReference type="AlphaFoldDB" id="A0A0G1HS20"/>
<accession>A0A0G1HS20</accession>
<dbReference type="EMBL" id="LCIE01000006">
    <property type="protein sequence ID" value="KKT49468.1"/>
    <property type="molecule type" value="Genomic_DNA"/>
</dbReference>
<proteinExistence type="predicted"/>